<proteinExistence type="predicted"/>
<accession>A0ABX2CKB6</accession>
<dbReference type="EMBL" id="JABFDN010000010">
    <property type="protein sequence ID" value="NPU68235.1"/>
    <property type="molecule type" value="Genomic_DNA"/>
</dbReference>
<keyword evidence="2" id="KW-1185">Reference proteome</keyword>
<dbReference type="RefSeq" id="WP_172113312.1">
    <property type="nucleotide sequence ID" value="NZ_JABFDN010000010.1"/>
</dbReference>
<reference evidence="1" key="1">
    <citation type="submission" date="2020-05" db="EMBL/GenBank/DDBJ databases">
        <title>Nod-independent and nitrogen-fixing Bradyrhizobium aeschynomene sp. nov. isolated from nodules of Aeschynomene indica.</title>
        <authorList>
            <person name="Zhang Z."/>
        </authorList>
    </citation>
    <scope>NUCLEOTIDE SEQUENCE</scope>
    <source>
        <strain evidence="1">83012</strain>
    </source>
</reference>
<name>A0ABX2CKB6_9BRAD</name>
<evidence type="ECO:0008006" key="3">
    <source>
        <dbReference type="Google" id="ProtNLM"/>
    </source>
</evidence>
<dbReference type="Proteomes" id="UP000886476">
    <property type="component" value="Unassembled WGS sequence"/>
</dbReference>
<evidence type="ECO:0000313" key="1">
    <source>
        <dbReference type="EMBL" id="NPU68235.1"/>
    </source>
</evidence>
<dbReference type="Pfam" id="PF05721">
    <property type="entry name" value="PhyH"/>
    <property type="match status" value="1"/>
</dbReference>
<evidence type="ECO:0000313" key="2">
    <source>
        <dbReference type="Proteomes" id="UP000886476"/>
    </source>
</evidence>
<dbReference type="InterPro" id="IPR008775">
    <property type="entry name" value="Phytyl_CoA_dOase-like"/>
</dbReference>
<organism evidence="1 2">
    <name type="scientific">Bradyrhizobium aeschynomenes</name>
    <dbReference type="NCBI Taxonomy" id="2734909"/>
    <lineage>
        <taxon>Bacteria</taxon>
        <taxon>Pseudomonadati</taxon>
        <taxon>Pseudomonadota</taxon>
        <taxon>Alphaproteobacteria</taxon>
        <taxon>Hyphomicrobiales</taxon>
        <taxon>Nitrobacteraceae</taxon>
        <taxon>Bradyrhizobium</taxon>
    </lineage>
</organism>
<comment type="caution">
    <text evidence="1">The sequence shown here is derived from an EMBL/GenBank/DDBJ whole genome shotgun (WGS) entry which is preliminary data.</text>
</comment>
<protein>
    <recommendedName>
        <fullName evidence="3">Phytanoyl-CoA dioxygenase family protein</fullName>
    </recommendedName>
</protein>
<dbReference type="Gene3D" id="2.60.120.620">
    <property type="entry name" value="q2cbj1_9rhob like domain"/>
    <property type="match status" value="1"/>
</dbReference>
<sequence length="322" mass="36300">MTNIFVDATMPDDQRRQSLYDGALFLYSPTPSVQALVAFARQLIEEAFRPYDPRTAQFELPVERYVDILAKLKPFFIHHPRSKELVGGILREVGCDPELTYFDVPRLRSATSNDYLTTGIAFAFHPHRDTWYSAPPCQLNWWLPVYDITPDNGLAFHPRYFDEAIKNGSRNYDYYEWNRTSRASAAQHIKTDTRVQPKPEQDIALDPQLRFVAPSGGVTIFSAAHLHSSVPNTSGLTRFSIDFRTVHVADVGGRRGAVNLDSESTGTNLRDFLRVSDLARLPEEMVAPYDQGSVPQDHLIYQPTIVPRATGDLAADVAQESV</sequence>
<gene>
    <name evidence="1" type="ORF">HL667_24765</name>
</gene>
<dbReference type="SUPFAM" id="SSF51197">
    <property type="entry name" value="Clavaminate synthase-like"/>
    <property type="match status" value="1"/>
</dbReference>